<comment type="caution">
    <text evidence="3">The sequence shown here is derived from an EMBL/GenBank/DDBJ whole genome shotgun (WGS) entry which is preliminary data.</text>
</comment>
<dbReference type="EMBL" id="PECH01000008">
    <property type="protein sequence ID" value="TDZ80078.1"/>
    <property type="molecule type" value="Genomic_DNA"/>
</dbReference>
<proteinExistence type="predicted"/>
<organism evidence="3 4">
    <name type="scientific">Mycobacteroides salmoniphilum</name>
    <dbReference type="NCBI Taxonomy" id="404941"/>
    <lineage>
        <taxon>Bacteria</taxon>
        <taxon>Bacillati</taxon>
        <taxon>Actinomycetota</taxon>
        <taxon>Actinomycetes</taxon>
        <taxon>Mycobacteriales</taxon>
        <taxon>Mycobacteriaceae</taxon>
        <taxon>Mycobacteroides</taxon>
    </lineage>
</organism>
<gene>
    <name evidence="3" type="primary">nudF</name>
    <name evidence="3" type="ORF">DE4585_03828</name>
</gene>
<dbReference type="Gene3D" id="3.90.79.10">
    <property type="entry name" value="Nucleoside Triphosphate Pyrophosphohydrolase"/>
    <property type="match status" value="1"/>
</dbReference>
<keyword evidence="1 3" id="KW-0378">Hydrolase</keyword>
<dbReference type="Proteomes" id="UP000295117">
    <property type="component" value="Unassembled WGS sequence"/>
</dbReference>
<evidence type="ECO:0000313" key="3">
    <source>
        <dbReference type="EMBL" id="TDZ80078.1"/>
    </source>
</evidence>
<dbReference type="PANTHER" id="PTHR11839:SF31">
    <property type="entry name" value="ADP-RIBOSE PYROPHOSPHATASE"/>
    <property type="match status" value="1"/>
</dbReference>
<evidence type="ECO:0000259" key="2">
    <source>
        <dbReference type="PROSITE" id="PS51462"/>
    </source>
</evidence>
<evidence type="ECO:0000256" key="1">
    <source>
        <dbReference type="ARBA" id="ARBA00022801"/>
    </source>
</evidence>
<dbReference type="PANTHER" id="PTHR11839">
    <property type="entry name" value="UDP/ADP-SUGAR PYROPHOSPHATASE"/>
    <property type="match status" value="1"/>
</dbReference>
<accession>A0A4V3HYF8</accession>
<reference evidence="3 4" key="1">
    <citation type="journal article" date="2019" name="Sci. Rep.">
        <title>Extended insight into the Mycobacterium chelonae-abscessus complex through whole genome sequencing of Mycobacterium salmoniphilum outbreak and Mycobacterium salmoniphilum-like strains.</title>
        <authorList>
            <person name="Behra P.R.K."/>
            <person name="Das S."/>
            <person name="Pettersson B.M.F."/>
            <person name="Shirreff L."/>
            <person name="DuCote T."/>
            <person name="Jacobsson K.G."/>
            <person name="Ennis D.G."/>
            <person name="Kirsebom L.A."/>
        </authorList>
    </citation>
    <scope>NUCLEOTIDE SEQUENCE [LARGE SCALE GENOMIC DNA]</scope>
    <source>
        <strain evidence="3 4">DE 4585</strain>
    </source>
</reference>
<name>A0A4V3HYF8_9MYCO</name>
<dbReference type="SUPFAM" id="SSF55811">
    <property type="entry name" value="Nudix"/>
    <property type="match status" value="1"/>
</dbReference>
<sequence>MLRWNTKPPNVFRWTLTVSSGASGEEERHEFLTLESEPVYMGGILALRRDRVAMPGGGSAIREVVEHYGAVAVAAVDEVGQVALVHQYRHPLGHRLWELPAGLLDIAGEDTQLAAARELQEEAGVEATTWRVLVDAAASPGFTDEVVRVFLATGLSHPGRGESHDEEADMTVHWVPLPEAVSMVLAGEIVNAIAAAGILAAHVALAGHHTRDSDAPWPDRPTAFAKRKAGM</sequence>
<feature type="domain" description="Nudix hydrolase" evidence="2">
    <location>
        <begin position="66"/>
        <end position="197"/>
    </location>
</feature>
<dbReference type="PROSITE" id="PS51462">
    <property type="entry name" value="NUDIX"/>
    <property type="match status" value="1"/>
</dbReference>
<dbReference type="InterPro" id="IPR015797">
    <property type="entry name" value="NUDIX_hydrolase-like_dom_sf"/>
</dbReference>
<dbReference type="EC" id="3.6.1.13" evidence="3"/>
<dbReference type="AlphaFoldDB" id="A0A4V3HYF8"/>
<dbReference type="GO" id="GO:0047631">
    <property type="term" value="F:ADP-ribose diphosphatase activity"/>
    <property type="evidence" value="ECO:0007669"/>
    <property type="project" value="UniProtKB-EC"/>
</dbReference>
<protein>
    <submittedName>
        <fullName evidence="3">ADP-ribose pyrophosphatase</fullName>
        <ecNumber evidence="3">3.6.1.13</ecNumber>
    </submittedName>
</protein>
<evidence type="ECO:0000313" key="4">
    <source>
        <dbReference type="Proteomes" id="UP000295117"/>
    </source>
</evidence>
<dbReference type="GO" id="GO:0019693">
    <property type="term" value="P:ribose phosphate metabolic process"/>
    <property type="evidence" value="ECO:0007669"/>
    <property type="project" value="TreeGrafter"/>
</dbReference>
<dbReference type="InterPro" id="IPR000086">
    <property type="entry name" value="NUDIX_hydrolase_dom"/>
</dbReference>
<dbReference type="Pfam" id="PF00293">
    <property type="entry name" value="NUDIX"/>
    <property type="match status" value="1"/>
</dbReference>
<dbReference type="GO" id="GO:0006753">
    <property type="term" value="P:nucleoside phosphate metabolic process"/>
    <property type="evidence" value="ECO:0007669"/>
    <property type="project" value="TreeGrafter"/>
</dbReference>
<dbReference type="GO" id="GO:0005829">
    <property type="term" value="C:cytosol"/>
    <property type="evidence" value="ECO:0007669"/>
    <property type="project" value="TreeGrafter"/>
</dbReference>